<name>A0ABY7QEY9_9ACTN</name>
<protein>
    <recommendedName>
        <fullName evidence="4">Secreted protein</fullName>
    </recommendedName>
</protein>
<keyword evidence="1" id="KW-0732">Signal</keyword>
<dbReference type="Proteomes" id="UP001212821">
    <property type="component" value="Chromosome"/>
</dbReference>
<organism evidence="2 3">
    <name type="scientific">Kitasatospora cathayae</name>
    <dbReference type="NCBI Taxonomy" id="3004092"/>
    <lineage>
        <taxon>Bacteria</taxon>
        <taxon>Bacillati</taxon>
        <taxon>Actinomycetota</taxon>
        <taxon>Actinomycetes</taxon>
        <taxon>Kitasatosporales</taxon>
        <taxon>Streptomycetaceae</taxon>
        <taxon>Kitasatospora</taxon>
    </lineage>
</organism>
<dbReference type="RefSeq" id="WP_270150567.1">
    <property type="nucleotide sequence ID" value="NZ_CP115450.1"/>
</dbReference>
<evidence type="ECO:0000313" key="2">
    <source>
        <dbReference type="EMBL" id="WBP91306.1"/>
    </source>
</evidence>
<sequence>MRRIAATLAVLATAAAMTLNFTSPASAATGTLYINGVGHYNPSGCFPTGGISAIIANETGSNVFVYSDAGCQGDVNDVVQPGETTVAFGASLKVD</sequence>
<feature type="chain" id="PRO_5046762241" description="Secreted protein" evidence="1">
    <location>
        <begin position="28"/>
        <end position="95"/>
    </location>
</feature>
<gene>
    <name evidence="2" type="ORF">O1G21_39105</name>
</gene>
<evidence type="ECO:0000313" key="3">
    <source>
        <dbReference type="Proteomes" id="UP001212821"/>
    </source>
</evidence>
<accession>A0ABY7QEY9</accession>
<feature type="signal peptide" evidence="1">
    <location>
        <begin position="1"/>
        <end position="27"/>
    </location>
</feature>
<proteinExistence type="predicted"/>
<evidence type="ECO:0000256" key="1">
    <source>
        <dbReference type="SAM" id="SignalP"/>
    </source>
</evidence>
<evidence type="ECO:0008006" key="4">
    <source>
        <dbReference type="Google" id="ProtNLM"/>
    </source>
</evidence>
<dbReference type="EMBL" id="CP115450">
    <property type="protein sequence ID" value="WBP91306.1"/>
    <property type="molecule type" value="Genomic_DNA"/>
</dbReference>
<keyword evidence="3" id="KW-1185">Reference proteome</keyword>
<reference evidence="3" key="1">
    <citation type="submission" date="2022-12" db="EMBL/GenBank/DDBJ databases">
        <authorList>
            <person name="Mo P."/>
        </authorList>
    </citation>
    <scope>NUCLEOTIDE SEQUENCE [LARGE SCALE GENOMIC DNA]</scope>
    <source>
        <strain evidence="3">HUAS 3-15</strain>
    </source>
</reference>